<dbReference type="Proteomes" id="UP000799770">
    <property type="component" value="Unassembled WGS sequence"/>
</dbReference>
<organism evidence="2 3">
    <name type="scientific">Lophiotrema nucula</name>
    <dbReference type="NCBI Taxonomy" id="690887"/>
    <lineage>
        <taxon>Eukaryota</taxon>
        <taxon>Fungi</taxon>
        <taxon>Dikarya</taxon>
        <taxon>Ascomycota</taxon>
        <taxon>Pezizomycotina</taxon>
        <taxon>Dothideomycetes</taxon>
        <taxon>Pleosporomycetidae</taxon>
        <taxon>Pleosporales</taxon>
        <taxon>Lophiotremataceae</taxon>
        <taxon>Lophiotrema</taxon>
    </lineage>
</organism>
<dbReference type="EMBL" id="ML977336">
    <property type="protein sequence ID" value="KAF2110916.1"/>
    <property type="molecule type" value="Genomic_DNA"/>
</dbReference>
<protein>
    <submittedName>
        <fullName evidence="2">Uncharacterized protein</fullName>
    </submittedName>
</protein>
<feature type="compositionally biased region" description="Polar residues" evidence="1">
    <location>
        <begin position="264"/>
        <end position="275"/>
    </location>
</feature>
<feature type="compositionally biased region" description="Polar residues" evidence="1">
    <location>
        <begin position="123"/>
        <end position="140"/>
    </location>
</feature>
<evidence type="ECO:0000256" key="1">
    <source>
        <dbReference type="SAM" id="MobiDB-lite"/>
    </source>
</evidence>
<accession>A0A6A5YV96</accession>
<dbReference type="AlphaFoldDB" id="A0A6A5YV96"/>
<keyword evidence="3" id="KW-1185">Reference proteome</keyword>
<evidence type="ECO:0000313" key="3">
    <source>
        <dbReference type="Proteomes" id="UP000799770"/>
    </source>
</evidence>
<feature type="region of interest" description="Disordered" evidence="1">
    <location>
        <begin position="75"/>
        <end position="178"/>
    </location>
</feature>
<feature type="region of interest" description="Disordered" evidence="1">
    <location>
        <begin position="211"/>
        <end position="295"/>
    </location>
</feature>
<name>A0A6A5YV96_9PLEO</name>
<proteinExistence type="predicted"/>
<evidence type="ECO:0000313" key="2">
    <source>
        <dbReference type="EMBL" id="KAF2110916.1"/>
    </source>
</evidence>
<sequence length="359" mass="40003">MQFEKDFYSFSSHLARAFAFQKRPMGQHLRASDFDIGFESLEVDFHYGTVPFEQSYFGLNRNQIKRCHTYPDLVGHTSSKIRESPTTPPRDPQHLILTASPPDQPSHTRKRVDSMRPYGAHEGSSSTIRSEANTRYTSTAPPSNNESSPRRPLEAPVRPSSIDQSTPGTGSDGRSKERVLVKAGTTYNNKEAPMLTGVEYSRYPLLLAKNTVNDDKRPSKRRRGGNIDKTASHAEGGLDKSLDVDDGSFLRLDEKSTQDRPLHSPSTHTKSTVQVTGGIPSEHQSGHAGGGIQTGEEQTGHQWLIPCPCEQFPVLFQAELEVQHEIITSMCVHEVNKLRLWKTKKVGQNSYICYAKLAA</sequence>
<feature type="compositionally biased region" description="Basic and acidic residues" evidence="1">
    <location>
        <begin position="230"/>
        <end position="243"/>
    </location>
</feature>
<reference evidence="2" key="1">
    <citation type="journal article" date="2020" name="Stud. Mycol.">
        <title>101 Dothideomycetes genomes: a test case for predicting lifestyles and emergence of pathogens.</title>
        <authorList>
            <person name="Haridas S."/>
            <person name="Albert R."/>
            <person name="Binder M."/>
            <person name="Bloem J."/>
            <person name="Labutti K."/>
            <person name="Salamov A."/>
            <person name="Andreopoulos B."/>
            <person name="Baker S."/>
            <person name="Barry K."/>
            <person name="Bills G."/>
            <person name="Bluhm B."/>
            <person name="Cannon C."/>
            <person name="Castanera R."/>
            <person name="Culley D."/>
            <person name="Daum C."/>
            <person name="Ezra D."/>
            <person name="Gonzalez J."/>
            <person name="Henrissat B."/>
            <person name="Kuo A."/>
            <person name="Liang C."/>
            <person name="Lipzen A."/>
            <person name="Lutzoni F."/>
            <person name="Magnuson J."/>
            <person name="Mondo S."/>
            <person name="Nolan M."/>
            <person name="Ohm R."/>
            <person name="Pangilinan J."/>
            <person name="Park H.-J."/>
            <person name="Ramirez L."/>
            <person name="Alfaro M."/>
            <person name="Sun H."/>
            <person name="Tritt A."/>
            <person name="Yoshinaga Y."/>
            <person name="Zwiers L.-H."/>
            <person name="Turgeon B."/>
            <person name="Goodwin S."/>
            <person name="Spatafora J."/>
            <person name="Crous P."/>
            <person name="Grigoriev I."/>
        </authorList>
    </citation>
    <scope>NUCLEOTIDE SEQUENCE</scope>
    <source>
        <strain evidence="2">CBS 627.86</strain>
    </source>
</reference>
<gene>
    <name evidence="2" type="ORF">BDV96DRAFT_193160</name>
</gene>
<feature type="compositionally biased region" description="Basic and acidic residues" evidence="1">
    <location>
        <begin position="251"/>
        <end position="262"/>
    </location>
</feature>